<keyword evidence="8 18" id="KW-0472">Membrane</keyword>
<feature type="transmembrane region" description="Helical" evidence="18">
    <location>
        <begin position="95"/>
        <end position="112"/>
    </location>
</feature>
<evidence type="ECO:0000256" key="18">
    <source>
        <dbReference type="SAM" id="Phobius"/>
    </source>
</evidence>
<dbReference type="PANTHER" id="PTHR30474">
    <property type="entry name" value="CELL CYCLE PROTEIN"/>
    <property type="match status" value="1"/>
</dbReference>
<evidence type="ECO:0000256" key="6">
    <source>
        <dbReference type="ARBA" id="ARBA00022984"/>
    </source>
</evidence>
<comment type="function">
    <text evidence="16">Peptidoglycan polymerase that is essential for cell division.</text>
</comment>
<evidence type="ECO:0000256" key="10">
    <source>
        <dbReference type="ARBA" id="ARBA00033270"/>
    </source>
</evidence>
<comment type="catalytic activity">
    <reaction evidence="15">
        <text>[GlcNAc-(1-&gt;4)-Mur2Ac(oyl-L-Ala-gamma-D-Glu-L-Lys-D-Ala-D-Ala)](n)-di-trans,octa-cis-undecaprenyl diphosphate + beta-D-GlcNAc-(1-&gt;4)-Mur2Ac(oyl-L-Ala-gamma-D-Glu-L-Lys-D-Ala-D-Ala)-di-trans,octa-cis-undecaprenyl diphosphate = [GlcNAc-(1-&gt;4)-Mur2Ac(oyl-L-Ala-gamma-D-Glu-L-Lys-D-Ala-D-Ala)](n+1)-di-trans,octa-cis-undecaprenyl diphosphate + di-trans,octa-cis-undecaprenyl diphosphate + H(+)</text>
        <dbReference type="Rhea" id="RHEA:23708"/>
        <dbReference type="Rhea" id="RHEA-COMP:9602"/>
        <dbReference type="Rhea" id="RHEA-COMP:9603"/>
        <dbReference type="ChEBI" id="CHEBI:15378"/>
        <dbReference type="ChEBI" id="CHEBI:58405"/>
        <dbReference type="ChEBI" id="CHEBI:60033"/>
        <dbReference type="ChEBI" id="CHEBI:78435"/>
        <dbReference type="EC" id="2.4.99.28"/>
    </reaction>
</comment>
<dbReference type="EC" id="2.4.99.28" evidence="14"/>
<dbReference type="GO" id="GO:0051301">
    <property type="term" value="P:cell division"/>
    <property type="evidence" value="ECO:0007669"/>
    <property type="project" value="InterPro"/>
</dbReference>
<dbReference type="EMBL" id="DWXX01000100">
    <property type="protein sequence ID" value="HJB59170.1"/>
    <property type="molecule type" value="Genomic_DNA"/>
</dbReference>
<evidence type="ECO:0000256" key="15">
    <source>
        <dbReference type="ARBA" id="ARBA00049902"/>
    </source>
</evidence>
<evidence type="ECO:0000256" key="12">
    <source>
        <dbReference type="ARBA" id="ARBA00041185"/>
    </source>
</evidence>
<evidence type="ECO:0000256" key="9">
    <source>
        <dbReference type="ARBA" id="ARBA00032370"/>
    </source>
</evidence>
<feature type="transmembrane region" description="Helical" evidence="18">
    <location>
        <begin position="311"/>
        <end position="334"/>
    </location>
</feature>
<dbReference type="GO" id="GO:0015648">
    <property type="term" value="F:lipid-linked peptidoglycan transporter activity"/>
    <property type="evidence" value="ECO:0007669"/>
    <property type="project" value="TreeGrafter"/>
</dbReference>
<feature type="transmembrane region" description="Helical" evidence="18">
    <location>
        <begin position="341"/>
        <end position="365"/>
    </location>
</feature>
<evidence type="ECO:0000256" key="5">
    <source>
        <dbReference type="ARBA" id="ARBA00022960"/>
    </source>
</evidence>
<name>A0A9D2ME66_9FIRM</name>
<keyword evidence="7 18" id="KW-1133">Transmembrane helix</keyword>
<comment type="similarity">
    <text evidence="11">Belongs to the SEDS family. FtsW subfamily.</text>
</comment>
<dbReference type="GO" id="GO:0008955">
    <property type="term" value="F:peptidoglycan glycosyltransferase activity"/>
    <property type="evidence" value="ECO:0007669"/>
    <property type="project" value="UniProtKB-EC"/>
</dbReference>
<comment type="subcellular location">
    <subcellularLocation>
        <location evidence="1">Membrane</location>
        <topology evidence="1">Multi-pass membrane protein</topology>
    </subcellularLocation>
</comment>
<evidence type="ECO:0000256" key="17">
    <source>
        <dbReference type="SAM" id="MobiDB-lite"/>
    </source>
</evidence>
<evidence type="ECO:0000256" key="1">
    <source>
        <dbReference type="ARBA" id="ARBA00004141"/>
    </source>
</evidence>
<sequence>MAVARRRRSPDPAGPVVILQRDPGPWTPLTISWLATLALIVIFGLVMLFSASYTTGYLRMGDSLYYIKSQALYALIGVGVMFVFSYVDLRFIRRLVWVGYLVSIGLLVLVLFCEPLNGCRRWVNIRGLPTLQASEVVKFEMILLTAHIASRTPHLVRQGGPGLKRTAQDAGAWVYQKLVRELLVPLLPLVPVVVLLALEPHMSGIVLMCAIVGSILLLNGSGGIITYGGAVAAVLLLETVLSHIDSIPYLQDRLDGWTQDLDKMTDQTLQSLYAIGSGGLTGLGLGNSVEKQLWLPECTNDFIFSVVCEELGFVGALVVILLFVLLLVQGFLIAFQAGDRFSTLVGVGIMAQVGWQVFCNVAVVTNTLPNTGISLPFFSSGGTSLLLLMAEMGVMIHIGRSGAKAAEARRARQLEKLRAQEAAREAAKARQAARPASPPIVLDLRRPDW</sequence>
<evidence type="ECO:0000256" key="16">
    <source>
        <dbReference type="ARBA" id="ARBA00049966"/>
    </source>
</evidence>
<accession>A0A9D2ME66</accession>
<organism evidence="19 20">
    <name type="scientific">Candidatus Faecalibacterium faecipullorum</name>
    <dbReference type="NCBI Taxonomy" id="2838578"/>
    <lineage>
        <taxon>Bacteria</taxon>
        <taxon>Bacillati</taxon>
        <taxon>Bacillota</taxon>
        <taxon>Clostridia</taxon>
        <taxon>Eubacteriales</taxon>
        <taxon>Oscillospiraceae</taxon>
        <taxon>Faecalibacterium</taxon>
    </lineage>
</organism>
<evidence type="ECO:0000256" key="2">
    <source>
        <dbReference type="ARBA" id="ARBA00022676"/>
    </source>
</evidence>
<proteinExistence type="inferred from homology"/>
<evidence type="ECO:0000256" key="14">
    <source>
        <dbReference type="ARBA" id="ARBA00044770"/>
    </source>
</evidence>
<feature type="transmembrane region" description="Helical" evidence="18">
    <location>
        <begin position="71"/>
        <end position="88"/>
    </location>
</feature>
<keyword evidence="5" id="KW-0133">Cell shape</keyword>
<dbReference type="GO" id="GO:0008360">
    <property type="term" value="P:regulation of cell shape"/>
    <property type="evidence" value="ECO:0007669"/>
    <property type="project" value="UniProtKB-KW"/>
</dbReference>
<dbReference type="InterPro" id="IPR001182">
    <property type="entry name" value="FtsW/RodA"/>
</dbReference>
<dbReference type="Proteomes" id="UP000824211">
    <property type="component" value="Unassembled WGS sequence"/>
</dbReference>
<dbReference type="GO" id="GO:0032153">
    <property type="term" value="C:cell division site"/>
    <property type="evidence" value="ECO:0007669"/>
    <property type="project" value="TreeGrafter"/>
</dbReference>
<feature type="region of interest" description="Disordered" evidence="17">
    <location>
        <begin position="425"/>
        <end position="449"/>
    </location>
</feature>
<keyword evidence="4 18" id="KW-0812">Transmembrane</keyword>
<dbReference type="PANTHER" id="PTHR30474:SF2">
    <property type="entry name" value="PEPTIDOGLYCAN GLYCOSYLTRANSFERASE FTSW-RELATED"/>
    <property type="match status" value="1"/>
</dbReference>
<dbReference type="AlphaFoldDB" id="A0A9D2ME66"/>
<feature type="transmembrane region" description="Helical" evidence="18">
    <location>
        <begin position="31"/>
        <end position="51"/>
    </location>
</feature>
<reference evidence="19" key="2">
    <citation type="submission" date="2021-04" db="EMBL/GenBank/DDBJ databases">
        <authorList>
            <person name="Gilroy R."/>
        </authorList>
    </citation>
    <scope>NUCLEOTIDE SEQUENCE</scope>
    <source>
        <strain evidence="19">ChiHjej9B8-13557</strain>
    </source>
</reference>
<evidence type="ECO:0000256" key="8">
    <source>
        <dbReference type="ARBA" id="ARBA00023136"/>
    </source>
</evidence>
<dbReference type="Pfam" id="PF01098">
    <property type="entry name" value="FTSW_RODA_SPOVE"/>
    <property type="match status" value="1"/>
</dbReference>
<keyword evidence="3" id="KW-0808">Transferase</keyword>
<gene>
    <name evidence="19" type="ORF">H9771_05885</name>
</gene>
<dbReference type="GO" id="GO:0005886">
    <property type="term" value="C:plasma membrane"/>
    <property type="evidence" value="ECO:0007669"/>
    <property type="project" value="TreeGrafter"/>
</dbReference>
<keyword evidence="2" id="KW-0328">Glycosyltransferase</keyword>
<evidence type="ECO:0000256" key="13">
    <source>
        <dbReference type="ARBA" id="ARBA00041418"/>
    </source>
</evidence>
<keyword evidence="6" id="KW-0573">Peptidoglycan synthesis</keyword>
<feature type="transmembrane region" description="Helical" evidence="18">
    <location>
        <begin position="377"/>
        <end position="399"/>
    </location>
</feature>
<dbReference type="GO" id="GO:0009252">
    <property type="term" value="P:peptidoglycan biosynthetic process"/>
    <property type="evidence" value="ECO:0007669"/>
    <property type="project" value="UniProtKB-KW"/>
</dbReference>
<evidence type="ECO:0000256" key="3">
    <source>
        <dbReference type="ARBA" id="ARBA00022679"/>
    </source>
</evidence>
<reference evidence="19" key="1">
    <citation type="journal article" date="2021" name="PeerJ">
        <title>Extensive microbial diversity within the chicken gut microbiome revealed by metagenomics and culture.</title>
        <authorList>
            <person name="Gilroy R."/>
            <person name="Ravi A."/>
            <person name="Getino M."/>
            <person name="Pursley I."/>
            <person name="Horton D.L."/>
            <person name="Alikhan N.F."/>
            <person name="Baker D."/>
            <person name="Gharbi K."/>
            <person name="Hall N."/>
            <person name="Watson M."/>
            <person name="Adriaenssens E.M."/>
            <person name="Foster-Nyarko E."/>
            <person name="Jarju S."/>
            <person name="Secka A."/>
            <person name="Antonio M."/>
            <person name="Oren A."/>
            <person name="Chaudhuri R.R."/>
            <person name="La Ragione R."/>
            <person name="Hildebrand F."/>
            <person name="Pallen M.J."/>
        </authorList>
    </citation>
    <scope>NUCLEOTIDE SEQUENCE</scope>
    <source>
        <strain evidence="19">ChiHjej9B8-13557</strain>
    </source>
</reference>
<evidence type="ECO:0000313" key="19">
    <source>
        <dbReference type="EMBL" id="HJB59170.1"/>
    </source>
</evidence>
<evidence type="ECO:0000256" key="11">
    <source>
        <dbReference type="ARBA" id="ARBA00038053"/>
    </source>
</evidence>
<protein>
    <recommendedName>
        <fullName evidence="12">Probable peptidoglycan glycosyltransferase FtsW</fullName>
        <ecNumber evidence="14">2.4.99.28</ecNumber>
    </recommendedName>
    <alternativeName>
        <fullName evidence="13">Cell division protein FtsW</fullName>
    </alternativeName>
    <alternativeName>
        <fullName evidence="10">Cell wall polymerase</fullName>
    </alternativeName>
    <alternativeName>
        <fullName evidence="9">Peptidoglycan polymerase</fullName>
    </alternativeName>
</protein>
<feature type="transmembrane region" description="Helical" evidence="18">
    <location>
        <begin position="182"/>
        <end position="198"/>
    </location>
</feature>
<evidence type="ECO:0000256" key="7">
    <source>
        <dbReference type="ARBA" id="ARBA00022989"/>
    </source>
</evidence>
<feature type="transmembrane region" description="Helical" evidence="18">
    <location>
        <begin position="205"/>
        <end position="237"/>
    </location>
</feature>
<comment type="caution">
    <text evidence="19">The sequence shown here is derived from an EMBL/GenBank/DDBJ whole genome shotgun (WGS) entry which is preliminary data.</text>
</comment>
<evidence type="ECO:0000256" key="4">
    <source>
        <dbReference type="ARBA" id="ARBA00022692"/>
    </source>
</evidence>
<evidence type="ECO:0000313" key="20">
    <source>
        <dbReference type="Proteomes" id="UP000824211"/>
    </source>
</evidence>